<evidence type="ECO:0000259" key="1">
    <source>
        <dbReference type="Pfam" id="PF03445"/>
    </source>
</evidence>
<comment type="caution">
    <text evidence="3">The sequence shown here is derived from an EMBL/GenBank/DDBJ whole genome shotgun (WGS) entry which is preliminary data.</text>
</comment>
<keyword evidence="4" id="KW-1185">Reference proteome</keyword>
<dbReference type="Pfam" id="PF10335">
    <property type="entry name" value="DUF294_C"/>
    <property type="match status" value="1"/>
</dbReference>
<proteinExistence type="predicted"/>
<dbReference type="OrthoDB" id="9810963at2"/>
<dbReference type="AlphaFoldDB" id="A0A2N0Z2T3"/>
<dbReference type="InterPro" id="IPR005105">
    <property type="entry name" value="GlnD_Uridyltrans_N"/>
</dbReference>
<dbReference type="CDD" id="cd05401">
    <property type="entry name" value="NT_GlnE_GlnD_like"/>
    <property type="match status" value="1"/>
</dbReference>
<accession>A0A2N0Z2T3</accession>
<evidence type="ECO:0000313" key="4">
    <source>
        <dbReference type="Proteomes" id="UP000233375"/>
    </source>
</evidence>
<dbReference type="GO" id="GO:0008773">
    <property type="term" value="F:[protein-PII] uridylyltransferase activity"/>
    <property type="evidence" value="ECO:0007669"/>
    <property type="project" value="InterPro"/>
</dbReference>
<feature type="domain" description="Protein-PII uridylyltransferase N-terminal" evidence="1">
    <location>
        <begin position="27"/>
        <end position="143"/>
    </location>
</feature>
<gene>
    <name evidence="3" type="ORF">CWS01_09950</name>
</gene>
<protein>
    <recommendedName>
        <fullName evidence="5">Nucleotidyltransferase</fullName>
    </recommendedName>
</protein>
<evidence type="ECO:0000259" key="2">
    <source>
        <dbReference type="Pfam" id="PF10335"/>
    </source>
</evidence>
<reference evidence="3 4" key="1">
    <citation type="journal article" date="2003" name="Int. J. Syst. Evol. Microbiol.">
        <title>Bacillus nealsonii sp. nov., isolated from a spacecraft-assembly facility, whose spores are gamma-radiation resistant.</title>
        <authorList>
            <person name="Venkateswaran K."/>
            <person name="Kempf M."/>
            <person name="Chen F."/>
            <person name="Satomi M."/>
            <person name="Nicholson W."/>
            <person name="Kern R."/>
        </authorList>
    </citation>
    <scope>NUCLEOTIDE SEQUENCE [LARGE SCALE GENOMIC DNA]</scope>
    <source>
        <strain evidence="3 4">FO-92</strain>
    </source>
</reference>
<evidence type="ECO:0000313" key="3">
    <source>
        <dbReference type="EMBL" id="PKG23814.1"/>
    </source>
</evidence>
<sequence>MCSYAIRINQIKEYKKTQIKEAAETNARLNRCHDEILNQVFAVALENYITAAGRPPCEFVWFVTGSAGRLEQGLVSDQDHGIIFKETSAGHQQYFLTFGKELSDALNEVGYSYCEGNVMSSNPIWCKSLEDWRKQLLKWMETESWESIRFLQIFYDARKLAGDAVFVEELRTFIHEYRLFKPSLLKRFSNNVMRIKKGVGIFGQFFVERTGSHKGFIHLKNTLYLPYVNSIRLLAIKEGLQETSTLARMKKLKKMDRYQTFLIPYENYFAKILAYRIVLFRNAETYSDVHFLNINQLTKEERQEIKQLLRNGIKLYQQVQRIIEKGC</sequence>
<evidence type="ECO:0008006" key="5">
    <source>
        <dbReference type="Google" id="ProtNLM"/>
    </source>
</evidence>
<feature type="domain" description="DUF294" evidence="2">
    <location>
        <begin position="183"/>
        <end position="321"/>
    </location>
</feature>
<dbReference type="Proteomes" id="UP000233375">
    <property type="component" value="Unassembled WGS sequence"/>
</dbReference>
<dbReference type="RefSeq" id="WP_101177045.1">
    <property type="nucleotide sequence ID" value="NZ_PISE01000019.1"/>
</dbReference>
<dbReference type="Pfam" id="PF03445">
    <property type="entry name" value="DUF294"/>
    <property type="match status" value="1"/>
</dbReference>
<dbReference type="EMBL" id="PISE01000019">
    <property type="protein sequence ID" value="PKG23814.1"/>
    <property type="molecule type" value="Genomic_DNA"/>
</dbReference>
<name>A0A2N0Z2T3_9BACI</name>
<dbReference type="InterPro" id="IPR018821">
    <property type="entry name" value="DUF294_put_nucleoTrafse_sb-bd"/>
</dbReference>
<organism evidence="3 4">
    <name type="scientific">Niallia nealsonii</name>
    <dbReference type="NCBI Taxonomy" id="115979"/>
    <lineage>
        <taxon>Bacteria</taxon>
        <taxon>Bacillati</taxon>
        <taxon>Bacillota</taxon>
        <taxon>Bacilli</taxon>
        <taxon>Bacillales</taxon>
        <taxon>Bacillaceae</taxon>
        <taxon>Niallia</taxon>
    </lineage>
</organism>